<protein>
    <submittedName>
        <fullName evidence="2">Helicase</fullName>
    </submittedName>
</protein>
<dbReference type="EMBL" id="PVWO01000666">
    <property type="protein sequence ID" value="PSB40800.1"/>
    <property type="molecule type" value="Genomic_DNA"/>
</dbReference>
<gene>
    <name evidence="2" type="ORF">C7B77_27975</name>
</gene>
<evidence type="ECO:0000313" key="2">
    <source>
        <dbReference type="EMBL" id="PSB40800.1"/>
    </source>
</evidence>
<dbReference type="GO" id="GO:0004386">
    <property type="term" value="F:helicase activity"/>
    <property type="evidence" value="ECO:0007669"/>
    <property type="project" value="UniProtKB-KW"/>
</dbReference>
<dbReference type="AlphaFoldDB" id="A0A2T1F714"/>
<dbReference type="Pfam" id="PF18458">
    <property type="entry name" value="XPB_DRD"/>
    <property type="match status" value="1"/>
</dbReference>
<accession>A0A2T1F714</accession>
<feature type="domain" description="DNA 3'-5' translocase XPB damage recognition" evidence="1">
    <location>
        <begin position="7"/>
        <end position="63"/>
    </location>
</feature>
<keyword evidence="2" id="KW-0347">Helicase</keyword>
<evidence type="ECO:0000313" key="3">
    <source>
        <dbReference type="Proteomes" id="UP000238937"/>
    </source>
</evidence>
<keyword evidence="2" id="KW-0547">Nucleotide-binding</keyword>
<keyword evidence="3" id="KW-1185">Reference proteome</keyword>
<keyword evidence="2" id="KW-0067">ATP-binding</keyword>
<dbReference type="Gene3D" id="3.40.1170.30">
    <property type="match status" value="1"/>
</dbReference>
<sequence length="99" mass="11327">MARVPTLSYDRGTLLLHPPPKGRGWMEYATWDDRVEKFRIPGINYRQVIEALQQDNTDFIDKAKAFASIELDSQLNLEPYPHQAAALMAWKKAGRQGVI</sequence>
<name>A0A2T1F714_9CYAN</name>
<dbReference type="Proteomes" id="UP000238937">
    <property type="component" value="Unassembled WGS sequence"/>
</dbReference>
<dbReference type="InterPro" id="IPR040699">
    <property type="entry name" value="XPB_DRD"/>
</dbReference>
<feature type="non-terminal residue" evidence="2">
    <location>
        <position position="99"/>
    </location>
</feature>
<comment type="caution">
    <text evidence="2">The sequence shown here is derived from an EMBL/GenBank/DDBJ whole genome shotgun (WGS) entry which is preliminary data.</text>
</comment>
<evidence type="ECO:0000259" key="1">
    <source>
        <dbReference type="Pfam" id="PF18458"/>
    </source>
</evidence>
<keyword evidence="2" id="KW-0378">Hydrolase</keyword>
<proteinExistence type="predicted"/>
<organism evidence="2 3">
    <name type="scientific">Chamaesiphon polymorphus CCALA 037</name>
    <dbReference type="NCBI Taxonomy" id="2107692"/>
    <lineage>
        <taxon>Bacteria</taxon>
        <taxon>Bacillati</taxon>
        <taxon>Cyanobacteriota</taxon>
        <taxon>Cyanophyceae</taxon>
        <taxon>Gomontiellales</taxon>
        <taxon>Chamaesiphonaceae</taxon>
        <taxon>Chamaesiphon</taxon>
    </lineage>
</organism>
<reference evidence="2 3" key="1">
    <citation type="submission" date="2018-03" db="EMBL/GenBank/DDBJ databases">
        <title>The ancient ancestry and fast evolution of plastids.</title>
        <authorList>
            <person name="Moore K.R."/>
            <person name="Magnabosco C."/>
            <person name="Momper L."/>
            <person name="Gold D.A."/>
            <person name="Bosak T."/>
            <person name="Fournier G.P."/>
        </authorList>
    </citation>
    <scope>NUCLEOTIDE SEQUENCE [LARGE SCALE GENOMIC DNA]</scope>
    <source>
        <strain evidence="2 3">CCALA 037</strain>
    </source>
</reference>